<reference evidence="1 2" key="1">
    <citation type="journal article" date="2017" name="Curr. Biol.">
        <title>Genome architecture and evolution of a unichromosomal asexual nematode.</title>
        <authorList>
            <person name="Fradin H."/>
            <person name="Zegar C."/>
            <person name="Gutwein M."/>
            <person name="Lucas J."/>
            <person name="Kovtun M."/>
            <person name="Corcoran D."/>
            <person name="Baugh L.R."/>
            <person name="Kiontke K."/>
            <person name="Gunsalus K."/>
            <person name="Fitch D.H."/>
            <person name="Piano F."/>
        </authorList>
    </citation>
    <scope>NUCLEOTIDE SEQUENCE [LARGE SCALE GENOMIC DNA]</scope>
    <source>
        <strain evidence="1">PF1309</strain>
    </source>
</reference>
<organism evidence="1 2">
    <name type="scientific">Diploscapter pachys</name>
    <dbReference type="NCBI Taxonomy" id="2018661"/>
    <lineage>
        <taxon>Eukaryota</taxon>
        <taxon>Metazoa</taxon>
        <taxon>Ecdysozoa</taxon>
        <taxon>Nematoda</taxon>
        <taxon>Chromadorea</taxon>
        <taxon>Rhabditida</taxon>
        <taxon>Rhabditina</taxon>
        <taxon>Rhabditomorpha</taxon>
        <taxon>Rhabditoidea</taxon>
        <taxon>Rhabditidae</taxon>
        <taxon>Diploscapter</taxon>
    </lineage>
</organism>
<name>A0A2A2M5X5_9BILA</name>
<sequence>MGRNPQADAKLTLDACTSKWQVTQKKQTCELFYRTIREMTPEQAAAKCNTGTVTRSLRDLRKPVEVQHPEI</sequence>
<comment type="caution">
    <text evidence="1">The sequence shown here is derived from an EMBL/GenBank/DDBJ whole genome shotgun (WGS) entry which is preliminary data.</text>
</comment>
<dbReference type="AlphaFoldDB" id="A0A2A2M5X5"/>
<keyword evidence="2" id="KW-1185">Reference proteome</keyword>
<dbReference type="EMBL" id="LIAE01004014">
    <property type="protein sequence ID" value="PAV93829.1"/>
    <property type="molecule type" value="Genomic_DNA"/>
</dbReference>
<evidence type="ECO:0000313" key="1">
    <source>
        <dbReference type="EMBL" id="PAV93829.1"/>
    </source>
</evidence>
<protein>
    <submittedName>
        <fullName evidence="1">Uncharacterized protein</fullName>
    </submittedName>
</protein>
<dbReference type="Proteomes" id="UP000218231">
    <property type="component" value="Unassembled WGS sequence"/>
</dbReference>
<evidence type="ECO:0000313" key="2">
    <source>
        <dbReference type="Proteomes" id="UP000218231"/>
    </source>
</evidence>
<gene>
    <name evidence="1" type="ORF">WR25_01179</name>
</gene>
<proteinExistence type="predicted"/>
<accession>A0A2A2M5X5</accession>